<organism evidence="1 2">
    <name type="scientific">Coniophora puteana (strain RWD-64-598)</name>
    <name type="common">Brown rot fungus</name>
    <dbReference type="NCBI Taxonomy" id="741705"/>
    <lineage>
        <taxon>Eukaryota</taxon>
        <taxon>Fungi</taxon>
        <taxon>Dikarya</taxon>
        <taxon>Basidiomycota</taxon>
        <taxon>Agaricomycotina</taxon>
        <taxon>Agaricomycetes</taxon>
        <taxon>Agaricomycetidae</taxon>
        <taxon>Boletales</taxon>
        <taxon>Coniophorineae</taxon>
        <taxon>Coniophoraceae</taxon>
        <taxon>Coniophora</taxon>
    </lineage>
</organism>
<dbReference type="RefSeq" id="XP_007769837.1">
    <property type="nucleotide sequence ID" value="XM_007771647.1"/>
</dbReference>
<sequence length="234" mass="25971">MCLKHLSPEEIFNGVRDESGTVVQVLSPENRQTCALAMKPFWKLSGETFSYIRRIPMLCLSPDHCLPIKVEVMGENFFPFPSLGPLDDSPLGVRGDLCSECDLIAKDAHEDRIHEAWNRLPGIFGLPGWEELRTSQREQGDSSSTPALIVNFIISESETLCSIPKEHRATHVPFHLSTCACLVKRLELLCVPSICLKYGASTVALLVYGVVQNFGGIGCSVDVTRHRVPAHYLH</sequence>
<dbReference type="EMBL" id="JH711580">
    <property type="protein sequence ID" value="EIW79944.1"/>
    <property type="molecule type" value="Genomic_DNA"/>
</dbReference>
<protein>
    <submittedName>
        <fullName evidence="1">Uncharacterized protein</fullName>
    </submittedName>
</protein>
<reference evidence="2" key="1">
    <citation type="journal article" date="2012" name="Science">
        <title>The Paleozoic origin of enzymatic lignin decomposition reconstructed from 31 fungal genomes.</title>
        <authorList>
            <person name="Floudas D."/>
            <person name="Binder M."/>
            <person name="Riley R."/>
            <person name="Barry K."/>
            <person name="Blanchette R.A."/>
            <person name="Henrissat B."/>
            <person name="Martinez A.T."/>
            <person name="Otillar R."/>
            <person name="Spatafora J.W."/>
            <person name="Yadav J.S."/>
            <person name="Aerts A."/>
            <person name="Benoit I."/>
            <person name="Boyd A."/>
            <person name="Carlson A."/>
            <person name="Copeland A."/>
            <person name="Coutinho P.M."/>
            <person name="de Vries R.P."/>
            <person name="Ferreira P."/>
            <person name="Findley K."/>
            <person name="Foster B."/>
            <person name="Gaskell J."/>
            <person name="Glotzer D."/>
            <person name="Gorecki P."/>
            <person name="Heitman J."/>
            <person name="Hesse C."/>
            <person name="Hori C."/>
            <person name="Igarashi K."/>
            <person name="Jurgens J.A."/>
            <person name="Kallen N."/>
            <person name="Kersten P."/>
            <person name="Kohler A."/>
            <person name="Kuees U."/>
            <person name="Kumar T.K.A."/>
            <person name="Kuo A."/>
            <person name="LaButti K."/>
            <person name="Larrondo L.F."/>
            <person name="Lindquist E."/>
            <person name="Ling A."/>
            <person name="Lombard V."/>
            <person name="Lucas S."/>
            <person name="Lundell T."/>
            <person name="Martin R."/>
            <person name="McLaughlin D.J."/>
            <person name="Morgenstern I."/>
            <person name="Morin E."/>
            <person name="Murat C."/>
            <person name="Nagy L.G."/>
            <person name="Nolan M."/>
            <person name="Ohm R.A."/>
            <person name="Patyshakuliyeva A."/>
            <person name="Rokas A."/>
            <person name="Ruiz-Duenas F.J."/>
            <person name="Sabat G."/>
            <person name="Salamov A."/>
            <person name="Samejima M."/>
            <person name="Schmutz J."/>
            <person name="Slot J.C."/>
            <person name="St John F."/>
            <person name="Stenlid J."/>
            <person name="Sun H."/>
            <person name="Sun S."/>
            <person name="Syed K."/>
            <person name="Tsang A."/>
            <person name="Wiebenga A."/>
            <person name="Young D."/>
            <person name="Pisabarro A."/>
            <person name="Eastwood D.C."/>
            <person name="Martin F."/>
            <person name="Cullen D."/>
            <person name="Grigoriev I.V."/>
            <person name="Hibbett D.S."/>
        </authorList>
    </citation>
    <scope>NUCLEOTIDE SEQUENCE [LARGE SCALE GENOMIC DNA]</scope>
    <source>
        <strain evidence="2">RWD-64-598 SS2</strain>
    </source>
</reference>
<evidence type="ECO:0000313" key="2">
    <source>
        <dbReference type="Proteomes" id="UP000053558"/>
    </source>
</evidence>
<dbReference type="GeneID" id="19209206"/>
<accession>A0A5M3MMD7</accession>
<dbReference type="AlphaFoldDB" id="A0A5M3MMD7"/>
<keyword evidence="2" id="KW-1185">Reference proteome</keyword>
<name>A0A5M3MMD7_CONPW</name>
<proteinExistence type="predicted"/>
<dbReference type="OrthoDB" id="3893071at2759"/>
<comment type="caution">
    <text evidence="1">The sequence shown here is derived from an EMBL/GenBank/DDBJ whole genome shotgun (WGS) entry which is preliminary data.</text>
</comment>
<dbReference type="Proteomes" id="UP000053558">
    <property type="component" value="Unassembled WGS sequence"/>
</dbReference>
<dbReference type="KEGG" id="cput:CONPUDRAFT_74249"/>
<gene>
    <name evidence="1" type="ORF">CONPUDRAFT_74249</name>
</gene>
<evidence type="ECO:0000313" key="1">
    <source>
        <dbReference type="EMBL" id="EIW79944.1"/>
    </source>
</evidence>